<dbReference type="PROSITE" id="PS00108">
    <property type="entry name" value="PROTEIN_KINASE_ST"/>
    <property type="match status" value="1"/>
</dbReference>
<comment type="catalytic activity">
    <reaction evidence="8">
        <text>L-seryl-[protein] + ATP = O-phospho-L-seryl-[protein] + ADP + H(+)</text>
        <dbReference type="Rhea" id="RHEA:17989"/>
        <dbReference type="Rhea" id="RHEA-COMP:9863"/>
        <dbReference type="Rhea" id="RHEA-COMP:11604"/>
        <dbReference type="ChEBI" id="CHEBI:15378"/>
        <dbReference type="ChEBI" id="CHEBI:29999"/>
        <dbReference type="ChEBI" id="CHEBI:30616"/>
        <dbReference type="ChEBI" id="CHEBI:83421"/>
        <dbReference type="ChEBI" id="CHEBI:456216"/>
        <dbReference type="EC" id="2.7.11.1"/>
    </reaction>
</comment>
<evidence type="ECO:0000256" key="8">
    <source>
        <dbReference type="ARBA" id="ARBA00048679"/>
    </source>
</evidence>
<dbReference type="Gene3D" id="3.30.200.20">
    <property type="entry name" value="Phosphorylase Kinase, domain 1"/>
    <property type="match status" value="1"/>
</dbReference>
<proteinExistence type="predicted"/>
<feature type="domain" description="PASTA" evidence="11">
    <location>
        <begin position="431"/>
        <end position="497"/>
    </location>
</feature>
<evidence type="ECO:0000256" key="1">
    <source>
        <dbReference type="ARBA" id="ARBA00012513"/>
    </source>
</evidence>
<accession>A0A9D1HLM8</accession>
<dbReference type="Pfam" id="PF03793">
    <property type="entry name" value="PASTA"/>
    <property type="match status" value="3"/>
</dbReference>
<dbReference type="EC" id="2.7.11.1" evidence="1"/>
<evidence type="ECO:0000259" key="10">
    <source>
        <dbReference type="PROSITE" id="PS50011"/>
    </source>
</evidence>
<keyword evidence="9" id="KW-1133">Transmembrane helix</keyword>
<keyword evidence="3" id="KW-0808">Transferase</keyword>
<dbReference type="AlphaFoldDB" id="A0A9D1HLM8"/>
<evidence type="ECO:0000256" key="9">
    <source>
        <dbReference type="SAM" id="Phobius"/>
    </source>
</evidence>
<keyword evidence="4" id="KW-0547">Nucleotide-binding</keyword>
<evidence type="ECO:0000313" key="13">
    <source>
        <dbReference type="Proteomes" id="UP000824124"/>
    </source>
</evidence>
<feature type="domain" description="PASTA" evidence="11">
    <location>
        <begin position="364"/>
        <end position="430"/>
    </location>
</feature>
<keyword evidence="9" id="KW-0472">Membrane</keyword>
<feature type="domain" description="PASTA" evidence="11">
    <location>
        <begin position="498"/>
        <end position="564"/>
    </location>
</feature>
<dbReference type="GO" id="GO:0005524">
    <property type="term" value="F:ATP binding"/>
    <property type="evidence" value="ECO:0007669"/>
    <property type="project" value="UniProtKB-KW"/>
</dbReference>
<comment type="caution">
    <text evidence="12">The sequence shown here is derived from an EMBL/GenBank/DDBJ whole genome shotgun (WGS) entry which is preliminary data.</text>
</comment>
<dbReference type="Gene3D" id="3.30.10.20">
    <property type="match status" value="3"/>
</dbReference>
<dbReference type="Gene3D" id="1.10.510.10">
    <property type="entry name" value="Transferase(Phosphotransferase) domain 1"/>
    <property type="match status" value="1"/>
</dbReference>
<dbReference type="Pfam" id="PF00069">
    <property type="entry name" value="Pkinase"/>
    <property type="match status" value="1"/>
</dbReference>
<feature type="transmembrane region" description="Helical" evidence="9">
    <location>
        <begin position="336"/>
        <end position="358"/>
    </location>
</feature>
<comment type="catalytic activity">
    <reaction evidence="7">
        <text>L-threonyl-[protein] + ATP = O-phospho-L-threonyl-[protein] + ADP + H(+)</text>
        <dbReference type="Rhea" id="RHEA:46608"/>
        <dbReference type="Rhea" id="RHEA-COMP:11060"/>
        <dbReference type="Rhea" id="RHEA-COMP:11605"/>
        <dbReference type="ChEBI" id="CHEBI:15378"/>
        <dbReference type="ChEBI" id="CHEBI:30013"/>
        <dbReference type="ChEBI" id="CHEBI:30616"/>
        <dbReference type="ChEBI" id="CHEBI:61977"/>
        <dbReference type="ChEBI" id="CHEBI:456216"/>
        <dbReference type="EC" id="2.7.11.1"/>
    </reaction>
</comment>
<dbReference type="PANTHER" id="PTHR43289">
    <property type="entry name" value="MITOGEN-ACTIVATED PROTEIN KINASE KINASE KINASE 20-RELATED"/>
    <property type="match status" value="1"/>
</dbReference>
<keyword evidence="6" id="KW-0067">ATP-binding</keyword>
<evidence type="ECO:0000256" key="7">
    <source>
        <dbReference type="ARBA" id="ARBA00047899"/>
    </source>
</evidence>
<evidence type="ECO:0000256" key="5">
    <source>
        <dbReference type="ARBA" id="ARBA00022777"/>
    </source>
</evidence>
<keyword evidence="5 12" id="KW-0418">Kinase</keyword>
<gene>
    <name evidence="12" type="primary">pknB</name>
    <name evidence="12" type="ORF">IAB00_05095</name>
</gene>
<name>A0A9D1HLM8_9FIRM</name>
<organism evidence="12 13">
    <name type="scientific">Candidatus Avidehalobacter gallistercoris</name>
    <dbReference type="NCBI Taxonomy" id="2840694"/>
    <lineage>
        <taxon>Bacteria</taxon>
        <taxon>Bacillati</taxon>
        <taxon>Bacillota</taxon>
        <taxon>Clostridia</taxon>
        <taxon>Eubacteriales</taxon>
        <taxon>Peptococcaceae</taxon>
        <taxon>Peptococcaceae incertae sedis</taxon>
        <taxon>Candidatus Avidehalobacter</taxon>
    </lineage>
</organism>
<dbReference type="InterPro" id="IPR000719">
    <property type="entry name" value="Prot_kinase_dom"/>
</dbReference>
<dbReference type="EMBL" id="DVMH01000026">
    <property type="protein sequence ID" value="HIU10601.1"/>
    <property type="molecule type" value="Genomic_DNA"/>
</dbReference>
<dbReference type="FunFam" id="3.30.200.20:FF:000035">
    <property type="entry name" value="Serine/threonine protein kinase Stk1"/>
    <property type="match status" value="1"/>
</dbReference>
<evidence type="ECO:0000313" key="12">
    <source>
        <dbReference type="EMBL" id="HIU10601.1"/>
    </source>
</evidence>
<dbReference type="CDD" id="cd14014">
    <property type="entry name" value="STKc_PknB_like"/>
    <property type="match status" value="1"/>
</dbReference>
<evidence type="ECO:0000256" key="4">
    <source>
        <dbReference type="ARBA" id="ARBA00022741"/>
    </source>
</evidence>
<keyword evidence="9" id="KW-0812">Transmembrane</keyword>
<dbReference type="PROSITE" id="PS51178">
    <property type="entry name" value="PASTA"/>
    <property type="match status" value="3"/>
</dbReference>
<dbReference type="InterPro" id="IPR011009">
    <property type="entry name" value="Kinase-like_dom_sf"/>
</dbReference>
<protein>
    <recommendedName>
        <fullName evidence="1">non-specific serine/threonine protein kinase</fullName>
        <ecNumber evidence="1">2.7.11.1</ecNumber>
    </recommendedName>
</protein>
<reference evidence="12" key="1">
    <citation type="submission" date="2020-10" db="EMBL/GenBank/DDBJ databases">
        <authorList>
            <person name="Gilroy R."/>
        </authorList>
    </citation>
    <scope>NUCLEOTIDE SEQUENCE</scope>
    <source>
        <strain evidence="12">2830</strain>
    </source>
</reference>
<dbReference type="GO" id="GO:0004674">
    <property type="term" value="F:protein serine/threonine kinase activity"/>
    <property type="evidence" value="ECO:0007669"/>
    <property type="project" value="UniProtKB-KW"/>
</dbReference>
<dbReference type="InterPro" id="IPR005543">
    <property type="entry name" value="PASTA_dom"/>
</dbReference>
<dbReference type="SUPFAM" id="SSF56112">
    <property type="entry name" value="Protein kinase-like (PK-like)"/>
    <property type="match status" value="1"/>
</dbReference>
<feature type="domain" description="Protein kinase" evidence="10">
    <location>
        <begin position="13"/>
        <end position="271"/>
    </location>
</feature>
<keyword evidence="2" id="KW-0723">Serine/threonine-protein kinase</keyword>
<dbReference type="PROSITE" id="PS50011">
    <property type="entry name" value="PROTEIN_KINASE_DOM"/>
    <property type="match status" value="1"/>
</dbReference>
<evidence type="ECO:0000256" key="2">
    <source>
        <dbReference type="ARBA" id="ARBA00022527"/>
    </source>
</evidence>
<dbReference type="PANTHER" id="PTHR43289:SF34">
    <property type="entry name" value="SERINE_THREONINE-PROTEIN KINASE YBDM-RELATED"/>
    <property type="match status" value="1"/>
</dbReference>
<reference evidence="12" key="2">
    <citation type="journal article" date="2021" name="PeerJ">
        <title>Extensive microbial diversity within the chicken gut microbiome revealed by metagenomics and culture.</title>
        <authorList>
            <person name="Gilroy R."/>
            <person name="Ravi A."/>
            <person name="Getino M."/>
            <person name="Pursley I."/>
            <person name="Horton D.L."/>
            <person name="Alikhan N.F."/>
            <person name="Baker D."/>
            <person name="Gharbi K."/>
            <person name="Hall N."/>
            <person name="Watson M."/>
            <person name="Adriaenssens E.M."/>
            <person name="Foster-Nyarko E."/>
            <person name="Jarju S."/>
            <person name="Secka A."/>
            <person name="Antonio M."/>
            <person name="Oren A."/>
            <person name="Chaudhuri R.R."/>
            <person name="La Ragione R."/>
            <person name="Hildebrand F."/>
            <person name="Pallen M.J."/>
        </authorList>
    </citation>
    <scope>NUCLEOTIDE SEQUENCE</scope>
    <source>
        <strain evidence="12">2830</strain>
    </source>
</reference>
<dbReference type="FunFam" id="1.10.510.10:FF:000021">
    <property type="entry name" value="Serine/threonine protein kinase"/>
    <property type="match status" value="1"/>
</dbReference>
<dbReference type="CDD" id="cd06577">
    <property type="entry name" value="PASTA_pknB"/>
    <property type="match status" value="3"/>
</dbReference>
<dbReference type="InterPro" id="IPR008271">
    <property type="entry name" value="Ser/Thr_kinase_AS"/>
</dbReference>
<dbReference type="SMART" id="SM00740">
    <property type="entry name" value="PASTA"/>
    <property type="match status" value="3"/>
</dbReference>
<evidence type="ECO:0000256" key="6">
    <source>
        <dbReference type="ARBA" id="ARBA00022840"/>
    </source>
</evidence>
<evidence type="ECO:0000256" key="3">
    <source>
        <dbReference type="ARBA" id="ARBA00022679"/>
    </source>
</evidence>
<dbReference type="Proteomes" id="UP000824124">
    <property type="component" value="Unassembled WGS sequence"/>
</dbReference>
<dbReference type="NCBIfam" id="NF033483">
    <property type="entry name" value="PknB_PASTA_kin"/>
    <property type="match status" value="1"/>
</dbReference>
<dbReference type="SMART" id="SM00220">
    <property type="entry name" value="S_TKc"/>
    <property type="match status" value="1"/>
</dbReference>
<evidence type="ECO:0000259" key="11">
    <source>
        <dbReference type="PROSITE" id="PS51178"/>
    </source>
</evidence>
<sequence length="640" mass="70496">MTDIIGTIFRDRYEILDILGSGGTSVIYKAKDTILNRLVTIKILREQAGADEKFLHRFRNEAQAVAKLSHPNIVRIYDVDFSGALNYLVMEYVEGCSLKEYLDNHAPLPVEEALAIFQQLLQALQHAHENNVIHRDIKPHNILLDTKHNVRVTDFGLAVNNGDLARETGSSDIMGSVYYMSPEQIKGETVSAATDIYSAGVVLYEMLCGRRPFTGETAVEIARQHLKGSCLPPHKLNPAVSTELSSFVMKAIRRDKNLRFATAAQMMSELRPIQNKNRRVIIKPLTLDVLPGVKTEAGSPEQPEEERKVVVKRHVTLPEQPRKKAQFFRDRKPTTLFYITLFGVLLMMTLFGSLASILSTLTGDNQEIEVRSFIGMQLSEAEEQLNKDGLKYTVNYTYSAEYANNIVIRQNINPGQKVKTGRFIELTVSQGSQTFTMPAITDMTLSQAKVTLSKYNVTIESTEVVDESVGAGKIITQEPVEGKEVAAGTVIKVTVSQGKEIAVPDLRGRTEEDAMVYLVLQGLTLGEISREESTKYAEGVVCGQSLAAGDTVLEGSPINLVISSGPGPQSKTARLTYTLPSGQDVSYNLTVEVTDNNGTRQEYSGTHHGGETIVRDVSVSGTGTVKVYLDGDAVYSQEVN</sequence>